<feature type="transmembrane region" description="Helical" evidence="2">
    <location>
        <begin position="845"/>
        <end position="863"/>
    </location>
</feature>
<feature type="region of interest" description="Disordered" evidence="1">
    <location>
        <begin position="69"/>
        <end position="117"/>
    </location>
</feature>
<feature type="transmembrane region" description="Helical" evidence="2">
    <location>
        <begin position="712"/>
        <end position="733"/>
    </location>
</feature>
<feature type="transmembrane region" description="Helical" evidence="2">
    <location>
        <begin position="592"/>
        <end position="609"/>
    </location>
</feature>
<feature type="transmembrane region" description="Helical" evidence="2">
    <location>
        <begin position="483"/>
        <end position="501"/>
    </location>
</feature>
<evidence type="ECO:0000256" key="1">
    <source>
        <dbReference type="SAM" id="MobiDB-lite"/>
    </source>
</evidence>
<feature type="transmembrane region" description="Helical" evidence="2">
    <location>
        <begin position="508"/>
        <end position="533"/>
    </location>
</feature>
<keyword evidence="2" id="KW-0472">Membrane</keyword>
<feature type="transmembrane region" description="Helical" evidence="2">
    <location>
        <begin position="566"/>
        <end position="586"/>
    </location>
</feature>
<feature type="transmembrane region" description="Helical" evidence="2">
    <location>
        <begin position="772"/>
        <end position="795"/>
    </location>
</feature>
<reference evidence="3 4" key="1">
    <citation type="submission" date="2019-05" db="EMBL/GenBank/DDBJ databases">
        <authorList>
            <person name="Zhou X."/>
        </authorList>
    </citation>
    <scope>NUCLEOTIDE SEQUENCE [LARGE SCALE GENOMIC DNA]</scope>
    <source>
        <strain evidence="3 4">DSM 432</strain>
    </source>
</reference>
<feature type="transmembrane region" description="Helical" evidence="2">
    <location>
        <begin position="616"/>
        <end position="634"/>
    </location>
</feature>
<feature type="transmembrane region" description="Helical" evidence="2">
    <location>
        <begin position="324"/>
        <end position="345"/>
    </location>
</feature>
<dbReference type="Proteomes" id="UP000305131">
    <property type="component" value="Unassembled WGS sequence"/>
</dbReference>
<sequence>MDEWALLILVVLAFPVMTLVAFVLVLKHRGRIRLLEARVAALEAQAFGLVAEAPAAAAPLPKGPITLAPFAPRPPDEAAPPAPAHPPAVHDVTRPPSFSEPLQAEDGAPSAAPRPGFDAGQLKERFAGFEEKVGARWAVWVGGLALALGGVFLVRFAVEQDLIGPAMRVGLGLLLAVALLAGGEVLRRRARGEEPVEPPASLSPPSSPGLFAGLFAGLGRVPDVPSVLTAAGTMTGFGSIYAAYELYHLIPPQAAFLLLAACGVATLLAALLHGPALAALGFIGAAVTPFLITSQDPNAWGVALLIAAVAASALAVARVRRWAWLALIAIIGVVAWGLTLVVFAVPQAVSASGALGLVLLALTALLLAPRLFWGPDTGPRPEPISILGAVGALVVTAVAAVDGKLGGEMGAPALAVFVLAAIGVLALAWRVKPMTLATLAVAVLAPALLTQWVFPPEPGTTMAPAGPMAGVLPEPARLSLGHFMVYAFGMGALMLGAGLAGAWRGGRFLVLVGWAVTGTLGPVLMLIAAYARLTELDRSVPFAALALALAFLFTLAAERLSRATRAYGGTIFAAGAVVTLALALTFALEKGWLTVGLALAALGVAWISTLRPLPGLRAFSAGLALVVLGRIVWLPTIAVDPGATPIFNWLLWGYGVPAFSFAGAAFLLAKSGDDWSRRVHESLALLFAVMLAATQVRHLAHGGDIYASGTRLFETGLLACIYGAYAVGLSRLATITGRGFYQLFADLVAALAALCALNGLAENNPFVTGESVGGVVFNDLLVAFALPAALALIFAGVQPAARARVKLAAGGLAIVLALAYITFQVSRLFQGDVLDPDQISSAEWYAYSAAWLVSGMVLLGIGLWRGSRTLRLASAAVMVATVLKVFLSDMADLEGVLRAVSFIGLGVVLVAMGWVYQRLLAREKAAPRKDTSRGPGPA</sequence>
<feature type="transmembrane region" description="Helical" evidence="2">
    <location>
        <begin position="351"/>
        <end position="372"/>
    </location>
</feature>
<proteinExistence type="predicted"/>
<dbReference type="PIRSF" id="PIRSF035905">
    <property type="entry name" value="UCP035905_mp"/>
    <property type="match status" value="1"/>
</dbReference>
<accession>A0A6C1KFI1</accession>
<dbReference type="EMBL" id="VAUP01000022">
    <property type="protein sequence ID" value="TLX42985.1"/>
    <property type="molecule type" value="Genomic_DNA"/>
</dbReference>
<protein>
    <submittedName>
        <fullName evidence="3">DUF2339 domain-containing protein</fullName>
    </submittedName>
</protein>
<dbReference type="PANTHER" id="PTHR38434">
    <property type="entry name" value="BLL2549 PROTEIN"/>
    <property type="match status" value="1"/>
</dbReference>
<feature type="transmembrane region" description="Helical" evidence="2">
    <location>
        <begin position="384"/>
        <end position="403"/>
    </location>
</feature>
<feature type="transmembrane region" description="Helical" evidence="2">
    <location>
        <begin position="162"/>
        <end position="181"/>
    </location>
</feature>
<feature type="transmembrane region" description="Helical" evidence="2">
    <location>
        <begin position="299"/>
        <end position="317"/>
    </location>
</feature>
<feature type="transmembrane region" description="Helical" evidence="2">
    <location>
        <begin position="646"/>
        <end position="669"/>
    </location>
</feature>
<evidence type="ECO:0000256" key="2">
    <source>
        <dbReference type="SAM" id="Phobius"/>
    </source>
</evidence>
<feature type="compositionally biased region" description="Pro residues" evidence="1">
    <location>
        <begin position="71"/>
        <end position="86"/>
    </location>
</feature>
<feature type="transmembrane region" description="Helical" evidence="2">
    <location>
        <begin position="870"/>
        <end position="887"/>
    </location>
</feature>
<dbReference type="InterPro" id="IPR014600">
    <property type="entry name" value="UCP035905_mem"/>
</dbReference>
<dbReference type="AlphaFoldDB" id="A0A6C1KFI1"/>
<feature type="transmembrane region" description="Helical" evidence="2">
    <location>
        <begin position="409"/>
        <end position="429"/>
    </location>
</feature>
<feature type="transmembrane region" description="Helical" evidence="2">
    <location>
        <begin position="6"/>
        <end position="26"/>
    </location>
</feature>
<name>A0A6C1KFI1_XANAU</name>
<keyword evidence="2" id="KW-0812">Transmembrane</keyword>
<feature type="transmembrane region" description="Helical" evidence="2">
    <location>
        <begin position="899"/>
        <end position="916"/>
    </location>
</feature>
<feature type="transmembrane region" description="Helical" evidence="2">
    <location>
        <begin position="740"/>
        <end position="760"/>
    </location>
</feature>
<comment type="caution">
    <text evidence="3">The sequence shown here is derived from an EMBL/GenBank/DDBJ whole genome shotgun (WGS) entry which is preliminary data.</text>
</comment>
<feature type="transmembrane region" description="Helical" evidence="2">
    <location>
        <begin position="137"/>
        <end position="156"/>
    </location>
</feature>
<organism evidence="3 4">
    <name type="scientific">Xanthobacter autotrophicus</name>
    <dbReference type="NCBI Taxonomy" id="280"/>
    <lineage>
        <taxon>Bacteria</taxon>
        <taxon>Pseudomonadati</taxon>
        <taxon>Pseudomonadota</taxon>
        <taxon>Alphaproteobacteria</taxon>
        <taxon>Hyphomicrobiales</taxon>
        <taxon>Xanthobacteraceae</taxon>
        <taxon>Xanthobacter</taxon>
    </lineage>
</organism>
<evidence type="ECO:0000313" key="4">
    <source>
        <dbReference type="Proteomes" id="UP000305131"/>
    </source>
</evidence>
<feature type="transmembrane region" description="Helical" evidence="2">
    <location>
        <begin position="539"/>
        <end position="557"/>
    </location>
</feature>
<evidence type="ECO:0000313" key="3">
    <source>
        <dbReference type="EMBL" id="TLX42985.1"/>
    </source>
</evidence>
<feature type="transmembrane region" description="Helical" evidence="2">
    <location>
        <begin position="807"/>
        <end position="825"/>
    </location>
</feature>
<dbReference type="GeneID" id="95773794"/>
<dbReference type="OrthoDB" id="5422830at2"/>
<dbReference type="InterPro" id="IPR019286">
    <property type="entry name" value="DUF2339_TM"/>
</dbReference>
<dbReference type="PANTHER" id="PTHR38434:SF1">
    <property type="entry name" value="BLL2549 PROTEIN"/>
    <property type="match status" value="1"/>
</dbReference>
<feature type="transmembrane region" description="Helical" evidence="2">
    <location>
        <begin position="436"/>
        <end position="454"/>
    </location>
</feature>
<gene>
    <name evidence="3" type="ORF">FBQ73_10045</name>
</gene>
<dbReference type="RefSeq" id="WP_138399342.1">
    <property type="nucleotide sequence ID" value="NZ_JBAFVI010000002.1"/>
</dbReference>
<keyword evidence="2" id="KW-1133">Transmembrane helix</keyword>
<feature type="transmembrane region" description="Helical" evidence="2">
    <location>
        <begin position="681"/>
        <end position="700"/>
    </location>
</feature>
<feature type="transmembrane region" description="Helical" evidence="2">
    <location>
        <begin position="250"/>
        <end position="269"/>
    </location>
</feature>
<dbReference type="Pfam" id="PF10101">
    <property type="entry name" value="DUF2339"/>
    <property type="match status" value="1"/>
</dbReference>